<dbReference type="Pfam" id="PF00589">
    <property type="entry name" value="Phage_integrase"/>
    <property type="match status" value="1"/>
</dbReference>
<evidence type="ECO:0000256" key="3">
    <source>
        <dbReference type="ARBA" id="ARBA00023125"/>
    </source>
</evidence>
<dbReference type="STRING" id="869209.Tresu_0649"/>
<dbReference type="HOGENOM" id="CLU_027562_37_0_12"/>
<dbReference type="AlphaFoldDB" id="F2NUM7"/>
<dbReference type="Proteomes" id="UP000006852">
    <property type="component" value="Chromosome"/>
</dbReference>
<name>F2NUM7_TRES6</name>
<evidence type="ECO:0000259" key="7">
    <source>
        <dbReference type="PROSITE" id="PS51900"/>
    </source>
</evidence>
<dbReference type="InterPro" id="IPR013762">
    <property type="entry name" value="Integrase-like_cat_sf"/>
</dbReference>
<evidence type="ECO:0000313" key="9">
    <source>
        <dbReference type="Proteomes" id="UP000006852"/>
    </source>
</evidence>
<dbReference type="InterPro" id="IPR010998">
    <property type="entry name" value="Integrase_recombinase_N"/>
</dbReference>
<dbReference type="GO" id="GO:0015074">
    <property type="term" value="P:DNA integration"/>
    <property type="evidence" value="ECO:0007669"/>
    <property type="project" value="UniProtKB-KW"/>
</dbReference>
<dbReference type="InterPro" id="IPR011010">
    <property type="entry name" value="DNA_brk_join_enz"/>
</dbReference>
<keyword evidence="4" id="KW-0233">DNA recombination</keyword>
<keyword evidence="2" id="KW-0229">DNA integration</keyword>
<reference evidence="8 9" key="1">
    <citation type="journal article" date="2011" name="Stand. Genomic Sci.">
        <title>Complete genome sequence of Treponema succinifaciens type strain (6091).</title>
        <authorList>
            <person name="Han C."/>
            <person name="Gronow S."/>
            <person name="Teshima H."/>
            <person name="Lapidus A."/>
            <person name="Nolan M."/>
            <person name="Lucas S."/>
            <person name="Hammon N."/>
            <person name="Deshpande S."/>
            <person name="Cheng J.F."/>
            <person name="Zeytun A."/>
            <person name="Tapia R."/>
            <person name="Goodwin L."/>
            <person name="Pitluck S."/>
            <person name="Liolios K."/>
            <person name="Pagani I."/>
            <person name="Ivanova N."/>
            <person name="Mavromatis K."/>
            <person name="Mikhailova N."/>
            <person name="Huntemann M."/>
            <person name="Pati A."/>
            <person name="Chen A."/>
            <person name="Palaniappan K."/>
            <person name="Land M."/>
            <person name="Hauser L."/>
            <person name="Brambilla E.M."/>
            <person name="Rohde M."/>
            <person name="Goker M."/>
            <person name="Woyke T."/>
            <person name="Bristow J."/>
            <person name="Eisen J.A."/>
            <person name="Markowitz V."/>
            <person name="Hugenholtz P."/>
            <person name="Kyrpides N.C."/>
            <person name="Klenk H.P."/>
            <person name="Detter J.C."/>
        </authorList>
    </citation>
    <scope>NUCLEOTIDE SEQUENCE [LARGE SCALE GENOMIC DNA]</scope>
    <source>
        <strain evidence="9">ATCC 33096 / DSM 2489 / 6091</strain>
    </source>
</reference>
<dbReference type="Gene3D" id="1.10.150.130">
    <property type="match status" value="1"/>
</dbReference>
<feature type="domain" description="Core-binding (CB)" evidence="7">
    <location>
        <begin position="91"/>
        <end position="174"/>
    </location>
</feature>
<gene>
    <name evidence="8" type="ordered locus">Tresu_0649</name>
</gene>
<evidence type="ECO:0000259" key="6">
    <source>
        <dbReference type="PROSITE" id="PS51898"/>
    </source>
</evidence>
<dbReference type="InterPro" id="IPR011946">
    <property type="entry name" value="Integrase_integron-type"/>
</dbReference>
<feature type="domain" description="Tyr recombinase" evidence="6">
    <location>
        <begin position="192"/>
        <end position="405"/>
    </location>
</feature>
<dbReference type="InterPro" id="IPR002104">
    <property type="entry name" value="Integrase_catalytic"/>
</dbReference>
<evidence type="ECO:0000256" key="1">
    <source>
        <dbReference type="ARBA" id="ARBA00008857"/>
    </source>
</evidence>
<evidence type="ECO:0000313" key="8">
    <source>
        <dbReference type="EMBL" id="AEB13590.1"/>
    </source>
</evidence>
<dbReference type="KEGG" id="tsu:Tresu_0649"/>
<dbReference type="OrthoDB" id="341301at2"/>
<reference evidence="9" key="2">
    <citation type="submission" date="2011-04" db="EMBL/GenBank/DDBJ databases">
        <title>The complete genome of chromosome of Treponema succinifaciens DSM 2489.</title>
        <authorList>
            <person name="Lucas S."/>
            <person name="Copeland A."/>
            <person name="Lapidus A."/>
            <person name="Bruce D."/>
            <person name="Goodwin L."/>
            <person name="Pitluck S."/>
            <person name="Peters L."/>
            <person name="Kyrpides N."/>
            <person name="Mavromatis K."/>
            <person name="Ivanova N."/>
            <person name="Ovchinnikova G."/>
            <person name="Teshima H."/>
            <person name="Detter J.C."/>
            <person name="Tapia R."/>
            <person name="Han C."/>
            <person name="Land M."/>
            <person name="Hauser L."/>
            <person name="Markowitz V."/>
            <person name="Cheng J.-F."/>
            <person name="Hugenholtz P."/>
            <person name="Woyke T."/>
            <person name="Wu D."/>
            <person name="Gronow S."/>
            <person name="Wellnitz S."/>
            <person name="Brambilla E."/>
            <person name="Klenk H.-P."/>
            <person name="Eisen J.A."/>
        </authorList>
    </citation>
    <scope>NUCLEOTIDE SEQUENCE [LARGE SCALE GENOMIC DNA]</scope>
    <source>
        <strain evidence="9">ATCC 33096 / DSM 2489 / 6091</strain>
    </source>
</reference>
<evidence type="ECO:0000256" key="2">
    <source>
        <dbReference type="ARBA" id="ARBA00022908"/>
    </source>
</evidence>
<dbReference type="InterPro" id="IPR044068">
    <property type="entry name" value="CB"/>
</dbReference>
<dbReference type="RefSeq" id="WP_013700897.1">
    <property type="nucleotide sequence ID" value="NC_015385.1"/>
</dbReference>
<evidence type="ECO:0000256" key="4">
    <source>
        <dbReference type="ARBA" id="ARBA00023172"/>
    </source>
</evidence>
<dbReference type="PANTHER" id="PTHR30349">
    <property type="entry name" value="PHAGE INTEGRASE-RELATED"/>
    <property type="match status" value="1"/>
</dbReference>
<organism evidence="8 9">
    <name type="scientific">Treponema succinifaciens (strain ATCC 33096 / DSM 2489 / 6091)</name>
    <dbReference type="NCBI Taxonomy" id="869209"/>
    <lineage>
        <taxon>Bacteria</taxon>
        <taxon>Pseudomonadati</taxon>
        <taxon>Spirochaetota</taxon>
        <taxon>Spirochaetia</taxon>
        <taxon>Spirochaetales</taxon>
        <taxon>Treponemataceae</taxon>
        <taxon>Treponema</taxon>
    </lineage>
</organism>
<accession>F2NUM7</accession>
<dbReference type="EMBL" id="CP002631">
    <property type="protein sequence ID" value="AEB13590.1"/>
    <property type="molecule type" value="Genomic_DNA"/>
</dbReference>
<comment type="similarity">
    <text evidence="1">Belongs to the 'phage' integrase family.</text>
</comment>
<dbReference type="GO" id="GO:0003677">
    <property type="term" value="F:DNA binding"/>
    <property type="evidence" value="ECO:0007669"/>
    <property type="project" value="UniProtKB-UniRule"/>
</dbReference>
<dbReference type="eggNOG" id="COG4974">
    <property type="taxonomic scope" value="Bacteria"/>
</dbReference>
<dbReference type="NCBIfam" id="TIGR02249">
    <property type="entry name" value="integrase_gron"/>
    <property type="match status" value="1"/>
</dbReference>
<dbReference type="PROSITE" id="PS51898">
    <property type="entry name" value="TYR_RECOMBINASE"/>
    <property type="match status" value="1"/>
</dbReference>
<dbReference type="GeneID" id="302997847"/>
<dbReference type="InterPro" id="IPR004107">
    <property type="entry name" value="Integrase_SAM-like_N"/>
</dbReference>
<protein>
    <submittedName>
        <fullName evidence="8">Integron integrase</fullName>
    </submittedName>
</protein>
<dbReference type="GO" id="GO:0006310">
    <property type="term" value="P:DNA recombination"/>
    <property type="evidence" value="ECO:0007669"/>
    <property type="project" value="UniProtKB-KW"/>
</dbReference>
<dbReference type="Gene3D" id="1.10.443.10">
    <property type="entry name" value="Intergrase catalytic core"/>
    <property type="match status" value="1"/>
</dbReference>
<proteinExistence type="inferred from homology"/>
<dbReference type="PROSITE" id="PS51900">
    <property type="entry name" value="CB"/>
    <property type="match status" value="1"/>
</dbReference>
<keyword evidence="3 5" id="KW-0238">DNA-binding</keyword>
<dbReference type="InterPro" id="IPR050090">
    <property type="entry name" value="Tyrosine_recombinase_XerCD"/>
</dbReference>
<dbReference type="Pfam" id="PF13495">
    <property type="entry name" value="Phage_int_SAM_4"/>
    <property type="match status" value="1"/>
</dbReference>
<keyword evidence="9" id="KW-1185">Reference proteome</keyword>
<dbReference type="PANTHER" id="PTHR30349:SF64">
    <property type="entry name" value="PROPHAGE INTEGRASE INTD-RELATED"/>
    <property type="match status" value="1"/>
</dbReference>
<dbReference type="CDD" id="cd01193">
    <property type="entry name" value="INT_IntI_C"/>
    <property type="match status" value="1"/>
</dbReference>
<evidence type="ECO:0000256" key="5">
    <source>
        <dbReference type="PROSITE-ProRule" id="PRU01248"/>
    </source>
</evidence>
<sequence length="410" mass="47367">MQVLIQPYGKSEISLSFLSGFTEPVLNAVRRLPNRRYEPSQRIWIIPDSQECIDSLLQNLYLTGLFTYEDVNENQNYPRNTNDELINDYVQNETKKLEEVLKVRHYSKCTIDRYKKWVQLFLTQNSASESNCNNQSAQKEINEYLKFLALKKNVSASTQNQALAALLFYYRFVKNEPMEKLTNVVHAKKKTRIPVVFSRQEVSKIIGNLTGTKKLIAKLLYGTGLRLNEALSLRILDLDFDRNEIIVRHGKGDKDRHVMIPRTLICELKSHIENLRKIHEEDLKAGFGSVKLPQALSDKYQGGSKEFKWQWLFPQKNRWKNPQTGEEGRWHLDESLMQRAVKQAILEAGINKNASCHTFRHSFATHLLENGYDIRTIQELLGHSDVSTTMIYTHVLNRGAGGVISPLDKM</sequence>
<dbReference type="SUPFAM" id="SSF56349">
    <property type="entry name" value="DNA breaking-rejoining enzymes"/>
    <property type="match status" value="1"/>
</dbReference>